<dbReference type="Gene3D" id="2.130.10.10">
    <property type="entry name" value="YVTN repeat-like/Quinoprotein amine dehydrogenase"/>
    <property type="match status" value="1"/>
</dbReference>
<gene>
    <name evidence="1" type="ORF">MCOR_54207</name>
</gene>
<evidence type="ECO:0000313" key="1">
    <source>
        <dbReference type="EMBL" id="CAC5422136.1"/>
    </source>
</evidence>
<dbReference type="InterPro" id="IPR015943">
    <property type="entry name" value="WD40/YVTN_repeat-like_dom_sf"/>
</dbReference>
<dbReference type="Proteomes" id="UP000507470">
    <property type="component" value="Unassembled WGS sequence"/>
</dbReference>
<dbReference type="SUPFAM" id="SSF101898">
    <property type="entry name" value="NHL repeat"/>
    <property type="match status" value="1"/>
</dbReference>
<evidence type="ECO:0008006" key="3">
    <source>
        <dbReference type="Google" id="ProtNLM"/>
    </source>
</evidence>
<keyword evidence="2" id="KW-1185">Reference proteome</keyword>
<reference evidence="1 2" key="1">
    <citation type="submission" date="2020-06" db="EMBL/GenBank/DDBJ databases">
        <authorList>
            <person name="Li R."/>
            <person name="Bekaert M."/>
        </authorList>
    </citation>
    <scope>NUCLEOTIDE SEQUENCE [LARGE SCALE GENOMIC DNA]</scope>
    <source>
        <strain evidence="2">wild</strain>
    </source>
</reference>
<sequence>MNDYENLPAFITDIKQYCDIHNEKYVHYCKKHECPICYKCIHDHTKCTENILPLENVIKHSKTSQIFHDLNQSISDLETNIKHMRIARENNLAEIADQCKSAVKKIRDFRIKLNHHLDTVVQTLMIELAGTESKCSQQIKDTLKKLNAVELEISNFNTTLQGIKQHASELQVFLATREIEKQVSEIEKSLNAMMENKLFDNLTVSLEIDKKIENILSNVKMFGTLSIETVPANEKLINRKSRQAQIFTNVVRSFDDIQLRQINTFDIGKKKVTGCTFLPDGRMAFTDYDGKLLLIKKVDGNLDFEIQLKGINSFDVTVVDAATVAVSVGGSNQYAERCIHVIDINSRQCIKIIDIESWSYGVVCVDENLVFCGFEPNGIYKINLTNYHKSVINSTIPLATWSYITYYKNKLYVTTDNMQTVSCCDEKGNAIWTYRDKTILKTPRGITVDNNGNLFVCCASNNVIMISPDGKRAKQILGNKDGFGTPNAIHYDRSTNRLLVASIGGKAFLYDAQ</sequence>
<organism evidence="1 2">
    <name type="scientific">Mytilus coruscus</name>
    <name type="common">Sea mussel</name>
    <dbReference type="NCBI Taxonomy" id="42192"/>
    <lineage>
        <taxon>Eukaryota</taxon>
        <taxon>Metazoa</taxon>
        <taxon>Spiralia</taxon>
        <taxon>Lophotrochozoa</taxon>
        <taxon>Mollusca</taxon>
        <taxon>Bivalvia</taxon>
        <taxon>Autobranchia</taxon>
        <taxon>Pteriomorphia</taxon>
        <taxon>Mytilida</taxon>
        <taxon>Mytiloidea</taxon>
        <taxon>Mytilidae</taxon>
        <taxon>Mytilinae</taxon>
        <taxon>Mytilus</taxon>
    </lineage>
</organism>
<dbReference type="SUPFAM" id="SSF57845">
    <property type="entry name" value="B-box zinc-binding domain"/>
    <property type="match status" value="1"/>
</dbReference>
<evidence type="ECO:0000313" key="2">
    <source>
        <dbReference type="Proteomes" id="UP000507470"/>
    </source>
</evidence>
<protein>
    <recommendedName>
        <fullName evidence="3">B box-type domain-containing protein</fullName>
    </recommendedName>
</protein>
<accession>A0A6J8EQI8</accession>
<dbReference type="OrthoDB" id="6121460at2759"/>
<dbReference type="EMBL" id="CACVKT020009520">
    <property type="protein sequence ID" value="CAC5422136.1"/>
    <property type="molecule type" value="Genomic_DNA"/>
</dbReference>
<dbReference type="AlphaFoldDB" id="A0A6J8EQI8"/>
<proteinExistence type="predicted"/>
<name>A0A6J8EQI8_MYTCO</name>